<protein>
    <submittedName>
        <fullName evidence="2">Glycosyltransferase</fullName>
    </submittedName>
</protein>
<dbReference type="InterPro" id="IPR001296">
    <property type="entry name" value="Glyco_trans_1"/>
</dbReference>
<accession>A0A9X1UZX6</accession>
<dbReference type="PANTHER" id="PTHR12526">
    <property type="entry name" value="GLYCOSYLTRANSFERASE"/>
    <property type="match status" value="1"/>
</dbReference>
<evidence type="ECO:0000259" key="1">
    <source>
        <dbReference type="Pfam" id="PF00534"/>
    </source>
</evidence>
<keyword evidence="3" id="KW-1185">Reference proteome</keyword>
<name>A0A9X1UZX6_9FLAO</name>
<evidence type="ECO:0000313" key="2">
    <source>
        <dbReference type="EMBL" id="MCH4821565.1"/>
    </source>
</evidence>
<proteinExistence type="predicted"/>
<dbReference type="GO" id="GO:0016757">
    <property type="term" value="F:glycosyltransferase activity"/>
    <property type="evidence" value="ECO:0007669"/>
    <property type="project" value="InterPro"/>
</dbReference>
<dbReference type="EMBL" id="JAKVTV010000001">
    <property type="protein sequence ID" value="MCH4821565.1"/>
    <property type="molecule type" value="Genomic_DNA"/>
</dbReference>
<dbReference type="Pfam" id="PF00534">
    <property type="entry name" value="Glycos_transf_1"/>
    <property type="match status" value="1"/>
</dbReference>
<dbReference type="CDD" id="cd03801">
    <property type="entry name" value="GT4_PimA-like"/>
    <property type="match status" value="1"/>
</dbReference>
<sequence>MRLAVFTHAEHYLQEGTLSSYSPYVREMNLWFEHVENITVIAPVKDSYDRIDKAYERSDIQFLALKTLNFTSFTNSLNSVIKLPGIIFRIFKIMLKADHLHIRCPGNIGLLACFLQIFFPGKSKTVKYAGNWDNESLQPWSYKLQKLILANEFLTRNARVLVYGDWPDQGRNVSSFFTSSFSNSSIGNFKKDFNAPFNFLFLGALTKGKRPLLAVKIVQALLNKGHELSLDIYGDGEMFNEVNDYITKNDLENEIILHGNQNFEIIKEAYRKAHFSILPSKSEGWPKALAEAMFFGCVPIGTPISCVPWMLGNGERGILIEPEVVIATEKIAGYLRASHKLSKMSYKAQAWSQKYTLEKLSSEIKGLL</sequence>
<reference evidence="2" key="1">
    <citation type="submission" date="2022-03" db="EMBL/GenBank/DDBJ databases">
        <title>Gramella crocea sp. nov., isolated from activated sludge of a seafood processing plant.</title>
        <authorList>
            <person name="Zhang X."/>
        </authorList>
    </citation>
    <scope>NUCLEOTIDE SEQUENCE</scope>
    <source>
        <strain evidence="2">YJ019</strain>
    </source>
</reference>
<dbReference type="Proteomes" id="UP001139226">
    <property type="component" value="Unassembled WGS sequence"/>
</dbReference>
<feature type="domain" description="Glycosyl transferase family 1" evidence="1">
    <location>
        <begin position="196"/>
        <end position="350"/>
    </location>
</feature>
<dbReference type="RefSeq" id="WP_240711705.1">
    <property type="nucleotide sequence ID" value="NZ_JAKVTV010000001.1"/>
</dbReference>
<gene>
    <name evidence="2" type="ORF">ML462_00130</name>
</gene>
<evidence type="ECO:0000313" key="3">
    <source>
        <dbReference type="Proteomes" id="UP001139226"/>
    </source>
</evidence>
<dbReference type="SUPFAM" id="SSF53756">
    <property type="entry name" value="UDP-Glycosyltransferase/glycogen phosphorylase"/>
    <property type="match status" value="1"/>
</dbReference>
<comment type="caution">
    <text evidence="2">The sequence shown here is derived from an EMBL/GenBank/DDBJ whole genome shotgun (WGS) entry which is preliminary data.</text>
</comment>
<dbReference type="PANTHER" id="PTHR12526:SF630">
    <property type="entry name" value="GLYCOSYLTRANSFERASE"/>
    <property type="match status" value="1"/>
</dbReference>
<dbReference type="AlphaFoldDB" id="A0A9X1UZX6"/>
<organism evidence="2 3">
    <name type="scientific">Christiangramia lutea</name>
    <dbReference type="NCBI Taxonomy" id="1607951"/>
    <lineage>
        <taxon>Bacteria</taxon>
        <taxon>Pseudomonadati</taxon>
        <taxon>Bacteroidota</taxon>
        <taxon>Flavobacteriia</taxon>
        <taxon>Flavobacteriales</taxon>
        <taxon>Flavobacteriaceae</taxon>
        <taxon>Christiangramia</taxon>
    </lineage>
</organism>
<dbReference type="Gene3D" id="3.40.50.2000">
    <property type="entry name" value="Glycogen Phosphorylase B"/>
    <property type="match status" value="1"/>
</dbReference>